<feature type="transmembrane region" description="Helical" evidence="1">
    <location>
        <begin position="530"/>
        <end position="547"/>
    </location>
</feature>
<keyword evidence="1" id="KW-1133">Transmembrane helix</keyword>
<keyword evidence="1" id="KW-0812">Transmembrane</keyword>
<evidence type="ECO:0000313" key="4">
    <source>
        <dbReference type="EMBL" id="MBC2593109.1"/>
    </source>
</evidence>
<feature type="domain" description="Ice-binding protein C-terminal" evidence="3">
    <location>
        <begin position="526"/>
        <end position="551"/>
    </location>
</feature>
<name>A0A842HAF3_9BACT</name>
<evidence type="ECO:0000256" key="2">
    <source>
        <dbReference type="SAM" id="SignalP"/>
    </source>
</evidence>
<keyword evidence="5" id="KW-1185">Reference proteome</keyword>
<evidence type="ECO:0000259" key="3">
    <source>
        <dbReference type="Pfam" id="PF07589"/>
    </source>
</evidence>
<feature type="signal peptide" evidence="2">
    <location>
        <begin position="1"/>
        <end position="39"/>
    </location>
</feature>
<dbReference type="AlphaFoldDB" id="A0A842HAF3"/>
<gene>
    <name evidence="4" type="ORF">H5P28_02430</name>
</gene>
<evidence type="ECO:0000313" key="5">
    <source>
        <dbReference type="Proteomes" id="UP000546464"/>
    </source>
</evidence>
<evidence type="ECO:0000256" key="1">
    <source>
        <dbReference type="SAM" id="Phobius"/>
    </source>
</evidence>
<dbReference type="NCBIfam" id="TIGR02595">
    <property type="entry name" value="PEP_CTERM"/>
    <property type="match status" value="1"/>
</dbReference>
<feature type="chain" id="PRO_5032876099" evidence="2">
    <location>
        <begin position="40"/>
        <end position="554"/>
    </location>
</feature>
<keyword evidence="1" id="KW-0472">Membrane</keyword>
<dbReference type="InterPro" id="IPR013424">
    <property type="entry name" value="Ice-binding_C"/>
</dbReference>
<keyword evidence="2" id="KW-0732">Signal</keyword>
<sequence>MRLKYGVCAGFSFSRQCRSAVALLALMGAGSGLTSSAWAQATLKIVNNFNPSVNNAADYFGGGYNDSEVWLYFLNTGGAVSYTDTTSGMTTSVSNATSIKLSDVQNGTFSLDVGSVSTKVFAGLGASNPFSGTNGPGVFDQNVPYALAEWTINGNSNDNIDVSYEDTFAFPTTLKVKNSDGTKTAGFKAGTQAADVISLLSSRMPTTPTGPNNANYPSPGGVGYGPLVPTVSGNPAANRWIGSSKTWTSGPGASTQVGGETKELRSMYTYAPSMENYLQHLRDNEPTTSTASGDKQGWYIDYSGNNGYSGFMQVKEDGSIEINNIRVNTEPSAANDWEADPDAGDATTGTITIVANGTVVPSEEGDGSYVNGQWTDGTLYSGASLVNGDFASGPIIIATGDFAEGGTHHDIVATMIASLSASIATGLLGSDMYNESYHTDELNAAVRYSTMYWFNELLREDAMTKLFGAAWPEGDEFYDPYWATLAELTDMEGYLSPFNDRWANFSPDFNLEDGSEITWELGLLNVPEPATYAQILAVLTLGLAFIIRRRRNRG</sequence>
<protein>
    <submittedName>
        <fullName evidence="4">PEP-CTERM sorting domain-containing protein</fullName>
    </submittedName>
</protein>
<dbReference type="RefSeq" id="WP_185674106.1">
    <property type="nucleotide sequence ID" value="NZ_JACHVB010000012.1"/>
</dbReference>
<reference evidence="4 5" key="1">
    <citation type="submission" date="2020-07" db="EMBL/GenBank/DDBJ databases">
        <authorList>
            <person name="Feng X."/>
        </authorList>
    </citation>
    <scope>NUCLEOTIDE SEQUENCE [LARGE SCALE GENOMIC DNA]</scope>
    <source>
        <strain evidence="4 5">JCM31066</strain>
    </source>
</reference>
<dbReference type="Proteomes" id="UP000546464">
    <property type="component" value="Unassembled WGS sequence"/>
</dbReference>
<organism evidence="4 5">
    <name type="scientific">Ruficoccus amylovorans</name>
    <dbReference type="NCBI Taxonomy" id="1804625"/>
    <lineage>
        <taxon>Bacteria</taxon>
        <taxon>Pseudomonadati</taxon>
        <taxon>Verrucomicrobiota</taxon>
        <taxon>Opitutia</taxon>
        <taxon>Puniceicoccales</taxon>
        <taxon>Cerasicoccaceae</taxon>
        <taxon>Ruficoccus</taxon>
    </lineage>
</organism>
<accession>A0A842HAF3</accession>
<dbReference type="Pfam" id="PF07589">
    <property type="entry name" value="PEP-CTERM"/>
    <property type="match status" value="1"/>
</dbReference>
<comment type="caution">
    <text evidence="4">The sequence shown here is derived from an EMBL/GenBank/DDBJ whole genome shotgun (WGS) entry which is preliminary data.</text>
</comment>
<proteinExistence type="predicted"/>
<dbReference type="EMBL" id="JACHVB010000012">
    <property type="protein sequence ID" value="MBC2593109.1"/>
    <property type="molecule type" value="Genomic_DNA"/>
</dbReference>